<dbReference type="Proteomes" id="UP001242811">
    <property type="component" value="Unassembled WGS sequence"/>
</dbReference>
<comment type="caution">
    <text evidence="2">The sequence shown here is derived from an EMBL/GenBank/DDBJ whole genome shotgun (WGS) entry which is preliminary data.</text>
</comment>
<reference evidence="2 3" key="1">
    <citation type="submission" date="2023-07" db="EMBL/GenBank/DDBJ databases">
        <title>Genomic Encyclopedia of Type Strains, Phase IV (KMG-IV): sequencing the most valuable type-strain genomes for metagenomic binning, comparative biology and taxonomic classification.</title>
        <authorList>
            <person name="Goeker M."/>
        </authorList>
    </citation>
    <scope>NUCLEOTIDE SEQUENCE [LARGE SCALE GENOMIC DNA]</scope>
    <source>
        <strain evidence="2 3">DSM 14914</strain>
    </source>
</reference>
<organism evidence="2 3">
    <name type="scientific">Paenibacillus brasilensis</name>
    <dbReference type="NCBI Taxonomy" id="128574"/>
    <lineage>
        <taxon>Bacteria</taxon>
        <taxon>Bacillati</taxon>
        <taxon>Bacillota</taxon>
        <taxon>Bacilli</taxon>
        <taxon>Bacillales</taxon>
        <taxon>Paenibacillaceae</taxon>
        <taxon>Paenibacillus</taxon>
    </lineage>
</organism>
<keyword evidence="3" id="KW-1185">Reference proteome</keyword>
<evidence type="ECO:0000313" key="3">
    <source>
        <dbReference type="Proteomes" id="UP001242811"/>
    </source>
</evidence>
<keyword evidence="1" id="KW-0812">Transmembrane</keyword>
<proteinExistence type="predicted"/>
<protein>
    <submittedName>
        <fullName evidence="2">Uncharacterized protein</fullName>
    </submittedName>
</protein>
<keyword evidence="1" id="KW-1133">Transmembrane helix</keyword>
<keyword evidence="1" id="KW-0472">Membrane</keyword>
<name>A0ABU0L4W5_9BACL</name>
<evidence type="ECO:0000313" key="2">
    <source>
        <dbReference type="EMBL" id="MDQ0496343.1"/>
    </source>
</evidence>
<accession>A0ABU0L4W5</accession>
<dbReference type="EMBL" id="JAUSWA010000035">
    <property type="protein sequence ID" value="MDQ0496343.1"/>
    <property type="molecule type" value="Genomic_DNA"/>
</dbReference>
<gene>
    <name evidence="2" type="ORF">QOZ95_004533</name>
</gene>
<evidence type="ECO:0000256" key="1">
    <source>
        <dbReference type="SAM" id="Phobius"/>
    </source>
</evidence>
<feature type="transmembrane region" description="Helical" evidence="1">
    <location>
        <begin position="24"/>
        <end position="45"/>
    </location>
</feature>
<sequence>MAIRTLWLVIIASAGFVDPSLTVVSLWVVLSLAFVVYLVPLIILYRKEDWYLTIEVTVTGFFIFI</sequence>